<dbReference type="Pfam" id="PF22640">
    <property type="entry name" value="ManC_GMP_beta-helix"/>
    <property type="match status" value="1"/>
</dbReference>
<evidence type="ECO:0000256" key="7">
    <source>
        <dbReference type="ARBA" id="ARBA00047343"/>
    </source>
</evidence>
<comment type="catalytic activity">
    <reaction evidence="7">
        <text>alpha-D-mannose 1-phosphate + GTP + H(+) = GDP-alpha-D-mannose + diphosphate</text>
        <dbReference type="Rhea" id="RHEA:15229"/>
        <dbReference type="ChEBI" id="CHEBI:15378"/>
        <dbReference type="ChEBI" id="CHEBI:33019"/>
        <dbReference type="ChEBI" id="CHEBI:37565"/>
        <dbReference type="ChEBI" id="CHEBI:57527"/>
        <dbReference type="ChEBI" id="CHEBI:58409"/>
        <dbReference type="EC" id="2.7.7.13"/>
    </reaction>
</comment>
<dbReference type="InterPro" id="IPR054566">
    <property type="entry name" value="ManC/GMP-like_b-helix"/>
</dbReference>
<evidence type="ECO:0000259" key="9">
    <source>
        <dbReference type="Pfam" id="PF22640"/>
    </source>
</evidence>
<dbReference type="GO" id="GO:0005525">
    <property type="term" value="F:GTP binding"/>
    <property type="evidence" value="ECO:0007669"/>
    <property type="project" value="UniProtKB-KW"/>
</dbReference>
<dbReference type="AlphaFoldDB" id="A0A2T5C6L2"/>
<dbReference type="EMBL" id="QAAD01000001">
    <property type="protein sequence ID" value="PTN10593.1"/>
    <property type="molecule type" value="Genomic_DNA"/>
</dbReference>
<dbReference type="CDD" id="cd02509">
    <property type="entry name" value="GDP-M1P_Guanylyltransferase"/>
    <property type="match status" value="1"/>
</dbReference>
<keyword evidence="6" id="KW-0342">GTP-binding</keyword>
<evidence type="ECO:0000256" key="4">
    <source>
        <dbReference type="ARBA" id="ARBA00022695"/>
    </source>
</evidence>
<proteinExistence type="inferred from homology"/>
<dbReference type="EC" id="2.7.7.13" evidence="2"/>
<evidence type="ECO:0000256" key="6">
    <source>
        <dbReference type="ARBA" id="ARBA00023134"/>
    </source>
</evidence>
<comment type="caution">
    <text evidence="10">The sequence shown here is derived from an EMBL/GenBank/DDBJ whole genome shotgun (WGS) entry which is preliminary data.</text>
</comment>
<dbReference type="PANTHER" id="PTHR46390:SF1">
    <property type="entry name" value="MANNOSE-1-PHOSPHATE GUANYLYLTRANSFERASE"/>
    <property type="match status" value="1"/>
</dbReference>
<sequence>MKNTYCVIMAGGVGSRFWPLSKTSMPKQFLDILGTGRTFIQMTFDRFKKICPIENFMIVTNVEYRNLVRQQLPELGEDQILLEPLRRNTAPCIAYATNRIKAINPNATIVVSPADHLILNVEEFLFQLKTGIEFAGKNKALLTLGIPPSRPETGFGYIQIENKIENDNTDHLYKVKTFTEKPSLEMARIFIDSGEFYWNSGIFIWSVDAISEAYAAYLPDMYERFFTKGEDKYGTSSEVFFINKAYSECQNTSVDYAIMEKADNVYVLCAEFGWSDVGTWGALYAQQPKNEDNNVVQGENVFMYDTQNSIVNVTEDKITVLQGLDDYIVVETDDILLVCQKEKEQQIRHFVNDVKLQKGNKFA</sequence>
<dbReference type="FunFam" id="3.90.550.10:FF:000046">
    <property type="entry name" value="Mannose-1-phosphate guanylyltransferase (GDP)"/>
    <property type="match status" value="1"/>
</dbReference>
<reference evidence="10 11" key="1">
    <citation type="submission" date="2018-04" db="EMBL/GenBank/DDBJ databases">
        <title>Genomic Encyclopedia of Archaeal and Bacterial Type Strains, Phase II (KMG-II): from individual species to whole genera.</title>
        <authorList>
            <person name="Goeker M."/>
        </authorList>
    </citation>
    <scope>NUCLEOTIDE SEQUENCE [LARGE SCALE GENOMIC DNA]</scope>
    <source>
        <strain evidence="10 11">DSM 28823</strain>
    </source>
</reference>
<evidence type="ECO:0000256" key="5">
    <source>
        <dbReference type="ARBA" id="ARBA00022741"/>
    </source>
</evidence>
<keyword evidence="11" id="KW-1185">Reference proteome</keyword>
<dbReference type="Pfam" id="PF00483">
    <property type="entry name" value="NTP_transferase"/>
    <property type="match status" value="1"/>
</dbReference>
<dbReference type="SUPFAM" id="SSF53448">
    <property type="entry name" value="Nucleotide-diphospho-sugar transferases"/>
    <property type="match status" value="1"/>
</dbReference>
<dbReference type="InterPro" id="IPR029044">
    <property type="entry name" value="Nucleotide-diphossugar_trans"/>
</dbReference>
<keyword evidence="3 10" id="KW-0808">Transferase</keyword>
<evidence type="ECO:0000256" key="1">
    <source>
        <dbReference type="ARBA" id="ARBA00006115"/>
    </source>
</evidence>
<evidence type="ECO:0000313" key="10">
    <source>
        <dbReference type="EMBL" id="PTN10593.1"/>
    </source>
</evidence>
<dbReference type="Proteomes" id="UP000243525">
    <property type="component" value="Unassembled WGS sequence"/>
</dbReference>
<dbReference type="GO" id="GO:0009298">
    <property type="term" value="P:GDP-mannose biosynthetic process"/>
    <property type="evidence" value="ECO:0007669"/>
    <property type="project" value="TreeGrafter"/>
</dbReference>
<dbReference type="SUPFAM" id="SSF159283">
    <property type="entry name" value="Guanosine diphospho-D-mannose pyrophosphorylase/mannose-6-phosphate isomerase linker domain"/>
    <property type="match status" value="1"/>
</dbReference>
<gene>
    <name evidence="10" type="ORF">C8N47_101243</name>
</gene>
<dbReference type="PANTHER" id="PTHR46390">
    <property type="entry name" value="MANNOSE-1-PHOSPHATE GUANYLYLTRANSFERASE"/>
    <property type="match status" value="1"/>
</dbReference>
<dbReference type="OrthoDB" id="9806359at2"/>
<protein>
    <recommendedName>
        <fullName evidence="2">mannose-1-phosphate guanylyltransferase</fullName>
        <ecNumber evidence="2">2.7.7.13</ecNumber>
    </recommendedName>
</protein>
<dbReference type="InterPro" id="IPR005835">
    <property type="entry name" value="NTP_transferase_dom"/>
</dbReference>
<accession>A0A2T5C6L2</accession>
<dbReference type="RefSeq" id="WP_107820693.1">
    <property type="nucleotide sequence ID" value="NZ_OY782574.1"/>
</dbReference>
<feature type="domain" description="MannoseP isomerase/GMP-like beta-helix" evidence="9">
    <location>
        <begin position="301"/>
        <end position="352"/>
    </location>
</feature>
<dbReference type="GO" id="GO:0004475">
    <property type="term" value="F:mannose-1-phosphate guanylyltransferase (GTP) activity"/>
    <property type="evidence" value="ECO:0007669"/>
    <property type="project" value="UniProtKB-EC"/>
</dbReference>
<name>A0A2T5C6L2_9BACT</name>
<evidence type="ECO:0000256" key="2">
    <source>
        <dbReference type="ARBA" id="ARBA00012387"/>
    </source>
</evidence>
<dbReference type="InterPro" id="IPR049577">
    <property type="entry name" value="GMPP_N"/>
</dbReference>
<evidence type="ECO:0000256" key="3">
    <source>
        <dbReference type="ARBA" id="ARBA00022679"/>
    </source>
</evidence>
<keyword evidence="5" id="KW-0547">Nucleotide-binding</keyword>
<feature type="domain" description="Nucleotidyl transferase" evidence="8">
    <location>
        <begin position="7"/>
        <end position="291"/>
    </location>
</feature>
<comment type="similarity">
    <text evidence="1">Belongs to the mannose-6-phosphate isomerase type 2 family.</text>
</comment>
<evidence type="ECO:0000313" key="11">
    <source>
        <dbReference type="Proteomes" id="UP000243525"/>
    </source>
</evidence>
<dbReference type="InterPro" id="IPR051161">
    <property type="entry name" value="Mannose-6P_isomerase_type2"/>
</dbReference>
<keyword evidence="4 10" id="KW-0548">Nucleotidyltransferase</keyword>
<evidence type="ECO:0000259" key="8">
    <source>
        <dbReference type="Pfam" id="PF00483"/>
    </source>
</evidence>
<dbReference type="Gene3D" id="3.90.550.10">
    <property type="entry name" value="Spore Coat Polysaccharide Biosynthesis Protein SpsA, Chain A"/>
    <property type="match status" value="1"/>
</dbReference>
<organism evidence="10 11">
    <name type="scientific">Mangrovibacterium marinum</name>
    <dbReference type="NCBI Taxonomy" id="1639118"/>
    <lineage>
        <taxon>Bacteria</taxon>
        <taxon>Pseudomonadati</taxon>
        <taxon>Bacteroidota</taxon>
        <taxon>Bacteroidia</taxon>
        <taxon>Marinilabiliales</taxon>
        <taxon>Prolixibacteraceae</taxon>
        <taxon>Mangrovibacterium</taxon>
    </lineage>
</organism>